<proteinExistence type="predicted"/>
<gene>
    <name evidence="1" type="ORF">SAMN03080598_01869</name>
</gene>
<dbReference type="RefSeq" id="WP_103924539.1">
    <property type="nucleotide sequence ID" value="NZ_FNVR01000008.1"/>
</dbReference>
<dbReference type="STRING" id="1120964.GCA_001313265_02685"/>
<dbReference type="AlphaFoldDB" id="A0A1H5VXJ4"/>
<organism evidence="1 2">
    <name type="scientific">Algoriphagus boritolerans DSM 17298 = JCM 18970</name>
    <dbReference type="NCBI Taxonomy" id="1120964"/>
    <lineage>
        <taxon>Bacteria</taxon>
        <taxon>Pseudomonadati</taxon>
        <taxon>Bacteroidota</taxon>
        <taxon>Cytophagia</taxon>
        <taxon>Cytophagales</taxon>
        <taxon>Cyclobacteriaceae</taxon>
        <taxon>Algoriphagus</taxon>
    </lineage>
</organism>
<sequence>METARNYFLFILILCLISCNQDRFKIGQFPEEPVNLQLINSAWDDINSDIPFVSHTVPLVFSTNRANPQTKDFNLILSYVDFNWDKSDGILTVNSSTTLFNENFESFREMVRRTESPVNEKGPYSFVDSAPDKILLFSREVEGVYSIFFEPEFIDFSGRTLRNFRIMDESANEMYPCFYGEGFVKGMETTSARPEMMVFTSDKDGQFDIYEADLPTNQSVLHFLLSSNSKTVRKLSLNTSSNDHMPFVYGDLLVFSSDRPGGFGGYDLYYSQKTANEWSEPVNFGPKINSEFDEYRPVVSDYPEFSNRLMIFSSNRPGGLGGFDLYFVGIGKF</sequence>
<evidence type="ECO:0000313" key="1">
    <source>
        <dbReference type="EMBL" id="SEF92002.1"/>
    </source>
</evidence>
<dbReference type="EMBL" id="FNVR01000008">
    <property type="protein sequence ID" value="SEF92002.1"/>
    <property type="molecule type" value="Genomic_DNA"/>
</dbReference>
<reference evidence="2" key="1">
    <citation type="submission" date="2016-10" db="EMBL/GenBank/DDBJ databases">
        <authorList>
            <person name="Varghese N."/>
            <person name="Submissions S."/>
        </authorList>
    </citation>
    <scope>NUCLEOTIDE SEQUENCE [LARGE SCALE GENOMIC DNA]</scope>
    <source>
        <strain evidence="2">DSM 17298</strain>
    </source>
</reference>
<protein>
    <submittedName>
        <fullName evidence="1">WD40-like Beta Propeller Repeat</fullName>
    </submittedName>
</protein>
<name>A0A1H5VXJ4_9BACT</name>
<dbReference type="SUPFAM" id="SSF82171">
    <property type="entry name" value="DPP6 N-terminal domain-like"/>
    <property type="match status" value="1"/>
</dbReference>
<accession>A0A1H5VXJ4</accession>
<evidence type="ECO:0000313" key="2">
    <source>
        <dbReference type="Proteomes" id="UP000236736"/>
    </source>
</evidence>
<keyword evidence="2" id="KW-1185">Reference proteome</keyword>
<dbReference type="OrthoDB" id="924386at2"/>
<dbReference type="Pfam" id="PF07676">
    <property type="entry name" value="PD40"/>
    <property type="match status" value="1"/>
</dbReference>
<dbReference type="InterPro" id="IPR011659">
    <property type="entry name" value="WD40"/>
</dbReference>
<dbReference type="Proteomes" id="UP000236736">
    <property type="component" value="Unassembled WGS sequence"/>
</dbReference>